<dbReference type="InterPro" id="IPR030678">
    <property type="entry name" value="Peptide/Ni-bd"/>
</dbReference>
<comment type="similarity">
    <text evidence="2">Belongs to the bacterial solute-binding protein 5 family.</text>
</comment>
<dbReference type="SUPFAM" id="SSF53850">
    <property type="entry name" value="Periplasmic binding protein-like II"/>
    <property type="match status" value="1"/>
</dbReference>
<evidence type="ECO:0000256" key="3">
    <source>
        <dbReference type="ARBA" id="ARBA00022448"/>
    </source>
</evidence>
<reference evidence="6" key="2">
    <citation type="journal article" date="2021" name="PeerJ">
        <title>Extensive microbial diversity within the chicken gut microbiome revealed by metagenomics and culture.</title>
        <authorList>
            <person name="Gilroy R."/>
            <person name="Ravi A."/>
            <person name="Getino M."/>
            <person name="Pursley I."/>
            <person name="Horton D.L."/>
            <person name="Alikhan N.F."/>
            <person name="Baker D."/>
            <person name="Gharbi K."/>
            <person name="Hall N."/>
            <person name="Watson M."/>
            <person name="Adriaenssens E.M."/>
            <person name="Foster-Nyarko E."/>
            <person name="Jarju S."/>
            <person name="Secka A."/>
            <person name="Antonio M."/>
            <person name="Oren A."/>
            <person name="Chaudhuri R.R."/>
            <person name="La Ragione R."/>
            <person name="Hildebrand F."/>
            <person name="Pallen M.J."/>
        </authorList>
    </citation>
    <scope>NUCLEOTIDE SEQUENCE</scope>
    <source>
        <strain evidence="6">CHK154-7741</strain>
    </source>
</reference>
<accession>A0A9D1SQK4</accession>
<gene>
    <name evidence="6" type="ORF">IAD26_00085</name>
</gene>
<dbReference type="EMBL" id="DVOD01000001">
    <property type="protein sequence ID" value="HIU91509.1"/>
    <property type="molecule type" value="Genomic_DNA"/>
</dbReference>
<evidence type="ECO:0000256" key="1">
    <source>
        <dbReference type="ARBA" id="ARBA00004193"/>
    </source>
</evidence>
<protein>
    <submittedName>
        <fullName evidence="6">ABC transporter substrate-binding protein</fullName>
    </submittedName>
</protein>
<sequence length="601" mass="68575">MNKKIIYVITLLLFMALVISGCLKKDIPQKDTAQCNTESFTQQTYEPYPIQTKTINGTDYLMSRSPAGKYGGTLVTSTIGEGPKTFNSWNSMDATSSQAADIMFDALVSTDPYTGEVYPKMAKSIKVLPDNKTYIIELRHGLKWSDGKPITADDVYFTWNTIIFGGFGNTSTRDAMYIGDELPKIEKIDKYTVKFTTPKPFSPFLRQLGVPIAPKHILEPVTKQGKRAFASFWSSNTKPSDFVTSGAFKLKEYVPAQRLVYERNPNYYMIDEKGQKLPYLDKYIILIVGDLNNELLKFKSGELDTVGLRGTNVSLFKEKEKFSDYKIYNLGPDTGTMYFAFNLNNRKNDKGKFYVNPIKQKWFNDINFRHAVDYALDRENMVFNIASGVAAPLFTPEPLSSIYLNEQVAKGHPQDINKAKELLKKSGFTWKKGKLYDKDGNKVEFDLYTNAGNTERESIGVMVKQDLEELGMTVNFKPIEFNTLVSKLVNTNDFDAVIMGFTGSPLEPYGGKNVWYSNGTLHVFNMRKTPEENKKLFDWERQLNSLFDRASLELDFDKRKALYEQYQQLIYDEKPIIYLYSPIRITAIRNKFGNIHPTPLG</sequence>
<organism evidence="6 7">
    <name type="scientific">Candidatus Limenecus avicola</name>
    <dbReference type="NCBI Taxonomy" id="2840847"/>
    <lineage>
        <taxon>Bacteria</taxon>
        <taxon>Bacillati</taxon>
        <taxon>Bacillota</taxon>
        <taxon>Clostridia</taxon>
        <taxon>Eubacteriales</taxon>
        <taxon>Clostridiaceae</taxon>
        <taxon>Clostridiaceae incertae sedis</taxon>
        <taxon>Candidatus Limenecus</taxon>
    </lineage>
</organism>
<dbReference type="Proteomes" id="UP000886748">
    <property type="component" value="Unassembled WGS sequence"/>
</dbReference>
<keyword evidence="3" id="KW-0813">Transport</keyword>
<dbReference type="PROSITE" id="PS51257">
    <property type="entry name" value="PROKAR_LIPOPROTEIN"/>
    <property type="match status" value="1"/>
</dbReference>
<dbReference type="InterPro" id="IPR039424">
    <property type="entry name" value="SBP_5"/>
</dbReference>
<dbReference type="GO" id="GO:0042597">
    <property type="term" value="C:periplasmic space"/>
    <property type="evidence" value="ECO:0007669"/>
    <property type="project" value="UniProtKB-ARBA"/>
</dbReference>
<proteinExistence type="inferred from homology"/>
<reference evidence="6" key="1">
    <citation type="submission" date="2020-10" db="EMBL/GenBank/DDBJ databases">
        <authorList>
            <person name="Gilroy R."/>
        </authorList>
    </citation>
    <scope>NUCLEOTIDE SEQUENCE</scope>
    <source>
        <strain evidence="6">CHK154-7741</strain>
    </source>
</reference>
<evidence type="ECO:0000313" key="7">
    <source>
        <dbReference type="Proteomes" id="UP000886748"/>
    </source>
</evidence>
<dbReference type="PROSITE" id="PS01040">
    <property type="entry name" value="SBP_BACTERIAL_5"/>
    <property type="match status" value="1"/>
</dbReference>
<dbReference type="Gene3D" id="3.40.190.10">
    <property type="entry name" value="Periplasmic binding protein-like II"/>
    <property type="match status" value="1"/>
</dbReference>
<evidence type="ECO:0000256" key="2">
    <source>
        <dbReference type="ARBA" id="ARBA00005695"/>
    </source>
</evidence>
<dbReference type="Pfam" id="PF00496">
    <property type="entry name" value="SBP_bac_5"/>
    <property type="match status" value="1"/>
</dbReference>
<evidence type="ECO:0000313" key="6">
    <source>
        <dbReference type="EMBL" id="HIU91509.1"/>
    </source>
</evidence>
<dbReference type="Gene3D" id="3.10.105.10">
    <property type="entry name" value="Dipeptide-binding Protein, Domain 3"/>
    <property type="match status" value="1"/>
</dbReference>
<dbReference type="Gene3D" id="3.90.76.10">
    <property type="entry name" value="Dipeptide-binding Protein, Domain 1"/>
    <property type="match status" value="1"/>
</dbReference>
<evidence type="ECO:0000256" key="4">
    <source>
        <dbReference type="ARBA" id="ARBA00022729"/>
    </source>
</evidence>
<comment type="subcellular location">
    <subcellularLocation>
        <location evidence="1">Cell membrane</location>
        <topology evidence="1">Lipid-anchor</topology>
    </subcellularLocation>
</comment>
<dbReference type="GO" id="GO:0015833">
    <property type="term" value="P:peptide transport"/>
    <property type="evidence" value="ECO:0007669"/>
    <property type="project" value="TreeGrafter"/>
</dbReference>
<evidence type="ECO:0000259" key="5">
    <source>
        <dbReference type="Pfam" id="PF00496"/>
    </source>
</evidence>
<dbReference type="PANTHER" id="PTHR30290:SF9">
    <property type="entry name" value="OLIGOPEPTIDE-BINDING PROTEIN APPA"/>
    <property type="match status" value="1"/>
</dbReference>
<dbReference type="GO" id="GO:0043190">
    <property type="term" value="C:ATP-binding cassette (ABC) transporter complex"/>
    <property type="evidence" value="ECO:0007669"/>
    <property type="project" value="InterPro"/>
</dbReference>
<dbReference type="PANTHER" id="PTHR30290">
    <property type="entry name" value="PERIPLASMIC BINDING COMPONENT OF ABC TRANSPORTER"/>
    <property type="match status" value="1"/>
</dbReference>
<dbReference type="InterPro" id="IPR000914">
    <property type="entry name" value="SBP_5_dom"/>
</dbReference>
<dbReference type="PIRSF" id="PIRSF002741">
    <property type="entry name" value="MppA"/>
    <property type="match status" value="1"/>
</dbReference>
<feature type="domain" description="Solute-binding protein family 5" evidence="5">
    <location>
        <begin position="116"/>
        <end position="519"/>
    </location>
</feature>
<comment type="caution">
    <text evidence="6">The sequence shown here is derived from an EMBL/GenBank/DDBJ whole genome shotgun (WGS) entry which is preliminary data.</text>
</comment>
<dbReference type="AlphaFoldDB" id="A0A9D1SQK4"/>
<dbReference type="CDD" id="cd08500">
    <property type="entry name" value="PBP2_NikA_DppA_OppA_like_4"/>
    <property type="match status" value="1"/>
</dbReference>
<keyword evidence="4" id="KW-0732">Signal</keyword>
<feature type="non-terminal residue" evidence="6">
    <location>
        <position position="601"/>
    </location>
</feature>
<dbReference type="GO" id="GO:1904680">
    <property type="term" value="F:peptide transmembrane transporter activity"/>
    <property type="evidence" value="ECO:0007669"/>
    <property type="project" value="TreeGrafter"/>
</dbReference>
<dbReference type="InterPro" id="IPR023765">
    <property type="entry name" value="SBP_5_CS"/>
</dbReference>
<name>A0A9D1SQK4_9CLOT</name>